<keyword evidence="2" id="KW-1185">Reference proteome</keyword>
<comment type="caution">
    <text evidence="1">The sequence shown here is derived from an EMBL/GenBank/DDBJ whole genome shotgun (WGS) entry which is preliminary data.</text>
</comment>
<sequence>MDFTLYLKRKEDVGMKKYLVSFFNYRKALAVPISYAVVEADSAEQAAESVESQTNLFINQNGDDAAMSIRELDKSEYIELIDLADELENS</sequence>
<organism evidence="1 2">
    <name type="scientific">Pseudolactococcus insecticola</name>
    <dbReference type="NCBI Taxonomy" id="2709158"/>
    <lineage>
        <taxon>Bacteria</taxon>
        <taxon>Bacillati</taxon>
        <taxon>Bacillota</taxon>
        <taxon>Bacilli</taxon>
        <taxon>Lactobacillales</taxon>
        <taxon>Streptococcaceae</taxon>
        <taxon>Pseudolactococcus</taxon>
    </lineage>
</organism>
<reference evidence="1 2" key="1">
    <citation type="submission" date="2020-02" db="EMBL/GenBank/DDBJ databases">
        <title>Draft genome sequence of Lactococcus sp. Hs20B0-1.</title>
        <authorList>
            <person name="Noda S."/>
            <person name="Yuki M."/>
            <person name="Ohkuma M."/>
        </authorList>
    </citation>
    <scope>NUCLEOTIDE SEQUENCE [LARGE SCALE GENOMIC DNA]</scope>
    <source>
        <strain evidence="1 2">Hs20B0-1</strain>
    </source>
</reference>
<accession>A0A6A0B7U2</accession>
<evidence type="ECO:0000313" key="2">
    <source>
        <dbReference type="Proteomes" id="UP000475928"/>
    </source>
</evidence>
<protein>
    <submittedName>
        <fullName evidence="1">Uncharacterized protein</fullName>
    </submittedName>
</protein>
<proteinExistence type="predicted"/>
<dbReference type="Proteomes" id="UP000475928">
    <property type="component" value="Unassembled WGS sequence"/>
</dbReference>
<name>A0A6A0B7U2_9LACT</name>
<dbReference type="RefSeq" id="WP_172356767.1">
    <property type="nucleotide sequence ID" value="NZ_BLLH01000006.1"/>
</dbReference>
<dbReference type="AlphaFoldDB" id="A0A6A0B7U2"/>
<gene>
    <name evidence="1" type="ORF">Hs20B_12530</name>
</gene>
<dbReference type="EMBL" id="BLLH01000006">
    <property type="protein sequence ID" value="GFH40855.1"/>
    <property type="molecule type" value="Genomic_DNA"/>
</dbReference>
<evidence type="ECO:0000313" key="1">
    <source>
        <dbReference type="EMBL" id="GFH40855.1"/>
    </source>
</evidence>